<accession>A0A200RCN1</accession>
<dbReference type="AlphaFoldDB" id="A0A200RCN1"/>
<organism evidence="1 2">
    <name type="scientific">Macleaya cordata</name>
    <name type="common">Five-seeded plume-poppy</name>
    <name type="synonym">Bocconia cordata</name>
    <dbReference type="NCBI Taxonomy" id="56857"/>
    <lineage>
        <taxon>Eukaryota</taxon>
        <taxon>Viridiplantae</taxon>
        <taxon>Streptophyta</taxon>
        <taxon>Embryophyta</taxon>
        <taxon>Tracheophyta</taxon>
        <taxon>Spermatophyta</taxon>
        <taxon>Magnoliopsida</taxon>
        <taxon>Ranunculales</taxon>
        <taxon>Papaveraceae</taxon>
        <taxon>Papaveroideae</taxon>
        <taxon>Macleaya</taxon>
    </lineage>
</organism>
<sequence>MVVATTAVVDNGDGDGGRVGCTFGGVTLHQIRDLATVSNRRKDQLEQFKTVLKSGVANL</sequence>
<evidence type="ECO:0000313" key="2">
    <source>
        <dbReference type="Proteomes" id="UP000195402"/>
    </source>
</evidence>
<reference evidence="1 2" key="1">
    <citation type="journal article" date="2017" name="Mol. Plant">
        <title>The Genome of Medicinal Plant Macleaya cordata Provides New Insights into Benzylisoquinoline Alkaloids Metabolism.</title>
        <authorList>
            <person name="Liu X."/>
            <person name="Liu Y."/>
            <person name="Huang P."/>
            <person name="Ma Y."/>
            <person name="Qing Z."/>
            <person name="Tang Q."/>
            <person name="Cao H."/>
            <person name="Cheng P."/>
            <person name="Zheng Y."/>
            <person name="Yuan Z."/>
            <person name="Zhou Y."/>
            <person name="Liu J."/>
            <person name="Tang Z."/>
            <person name="Zhuo Y."/>
            <person name="Zhang Y."/>
            <person name="Yu L."/>
            <person name="Huang J."/>
            <person name="Yang P."/>
            <person name="Peng Q."/>
            <person name="Zhang J."/>
            <person name="Jiang W."/>
            <person name="Zhang Z."/>
            <person name="Lin K."/>
            <person name="Ro D.K."/>
            <person name="Chen X."/>
            <person name="Xiong X."/>
            <person name="Shang Y."/>
            <person name="Huang S."/>
            <person name="Zeng J."/>
        </authorList>
    </citation>
    <scope>NUCLEOTIDE SEQUENCE [LARGE SCALE GENOMIC DNA]</scope>
    <source>
        <strain evidence="2">cv. BLH2017</strain>
        <tissue evidence="1">Root</tissue>
    </source>
</reference>
<proteinExistence type="predicted"/>
<dbReference type="EMBL" id="MVGT01000124">
    <property type="protein sequence ID" value="OVA20436.1"/>
    <property type="molecule type" value="Genomic_DNA"/>
</dbReference>
<comment type="caution">
    <text evidence="1">The sequence shown here is derived from an EMBL/GenBank/DDBJ whole genome shotgun (WGS) entry which is preliminary data.</text>
</comment>
<evidence type="ECO:0000313" key="1">
    <source>
        <dbReference type="EMBL" id="OVA20436.1"/>
    </source>
</evidence>
<gene>
    <name evidence="1" type="ORF">BVC80_1209g21</name>
</gene>
<keyword evidence="2" id="KW-1185">Reference proteome</keyword>
<protein>
    <submittedName>
        <fullName evidence="1">Uncharacterized protein</fullName>
    </submittedName>
</protein>
<dbReference type="Proteomes" id="UP000195402">
    <property type="component" value="Unassembled WGS sequence"/>
</dbReference>
<name>A0A200RCN1_MACCD</name>
<dbReference type="InParanoid" id="A0A200RCN1"/>